<gene>
    <name evidence="1" type="ORF">VSR83_09080</name>
</gene>
<protein>
    <submittedName>
        <fullName evidence="1">Uncharacterized protein</fullName>
    </submittedName>
</protein>
<organism evidence="1 2">
    <name type="scientific">Paraburkholderia unamae</name>
    <dbReference type="NCBI Taxonomy" id="219649"/>
    <lineage>
        <taxon>Bacteria</taxon>
        <taxon>Pseudomonadati</taxon>
        <taxon>Pseudomonadota</taxon>
        <taxon>Betaproteobacteria</taxon>
        <taxon>Burkholderiales</taxon>
        <taxon>Burkholderiaceae</taxon>
        <taxon>Paraburkholderia</taxon>
    </lineage>
</organism>
<name>A0ACC6RFB7_9BURK</name>
<dbReference type="EMBL" id="JAYMRU010000005">
    <property type="protein sequence ID" value="MEM5400237.1"/>
    <property type="molecule type" value="Genomic_DNA"/>
</dbReference>
<reference evidence="1" key="1">
    <citation type="submission" date="2024-01" db="EMBL/GenBank/DDBJ databases">
        <title>The diversity of rhizobia nodulating Mimosa spp. in eleven states of Brazil covering several biomes is determined by host plant, location, and edaphic factors.</title>
        <authorList>
            <person name="Rouws L."/>
            <person name="Barauna A."/>
            <person name="Beukes C."/>
            <person name="De Faria S.M."/>
            <person name="Gross E."/>
            <person name="Dos Reis Junior F.B."/>
            <person name="Simon M."/>
            <person name="Maluk M."/>
            <person name="Odee D.W."/>
            <person name="Kenicer G."/>
            <person name="Young J.P.W."/>
            <person name="Reis V.M."/>
            <person name="Zilli J."/>
            <person name="James E.K."/>
        </authorList>
    </citation>
    <scope>NUCLEOTIDE SEQUENCE</scope>
    <source>
        <strain evidence="1">JPY452</strain>
    </source>
</reference>
<accession>A0ACC6RFB7</accession>
<evidence type="ECO:0000313" key="1">
    <source>
        <dbReference type="EMBL" id="MEM5400237.1"/>
    </source>
</evidence>
<dbReference type="Proteomes" id="UP001392318">
    <property type="component" value="Unassembled WGS sequence"/>
</dbReference>
<keyword evidence="2" id="KW-1185">Reference proteome</keyword>
<evidence type="ECO:0000313" key="2">
    <source>
        <dbReference type="Proteomes" id="UP001392318"/>
    </source>
</evidence>
<sequence>MNTLAIRPDGERCTVTTRTVCLLVGFSHFTTAAPNDCRTAIAAPHALGEIIVDSR</sequence>
<proteinExistence type="predicted"/>
<comment type="caution">
    <text evidence="1">The sequence shown here is derived from an EMBL/GenBank/DDBJ whole genome shotgun (WGS) entry which is preliminary data.</text>
</comment>